<dbReference type="GO" id="GO:0003678">
    <property type="term" value="F:DNA helicase activity"/>
    <property type="evidence" value="ECO:0007669"/>
    <property type="project" value="UniProtKB-EC"/>
</dbReference>
<proteinExistence type="predicted"/>
<feature type="compositionally biased region" description="Low complexity" evidence="1">
    <location>
        <begin position="100"/>
        <end position="112"/>
    </location>
</feature>
<protein>
    <submittedName>
        <fullName evidence="2">RuvB</fullName>
        <ecNumber evidence="2">3.6.4.12</ecNumber>
    </submittedName>
</protein>
<feature type="compositionally biased region" description="Basic and acidic residues" evidence="1">
    <location>
        <begin position="113"/>
        <end position="136"/>
    </location>
</feature>
<gene>
    <name evidence="2" type="ORF">AVDCRST_MAG78-2443</name>
</gene>
<dbReference type="AlphaFoldDB" id="A0A6J4QEV1"/>
<dbReference type="GO" id="GO:0016787">
    <property type="term" value="F:hydrolase activity"/>
    <property type="evidence" value="ECO:0007669"/>
    <property type="project" value="UniProtKB-KW"/>
</dbReference>
<feature type="non-terminal residue" evidence="2">
    <location>
        <position position="382"/>
    </location>
</feature>
<name>A0A6J4QEV1_9ACTN</name>
<feature type="region of interest" description="Disordered" evidence="1">
    <location>
        <begin position="1"/>
        <end position="382"/>
    </location>
</feature>
<feature type="compositionally biased region" description="Basic and acidic residues" evidence="1">
    <location>
        <begin position="245"/>
        <end position="255"/>
    </location>
</feature>
<feature type="compositionally biased region" description="Basic and acidic residues" evidence="1">
    <location>
        <begin position="289"/>
        <end position="302"/>
    </location>
</feature>
<feature type="non-terminal residue" evidence="2">
    <location>
        <position position="1"/>
    </location>
</feature>
<feature type="compositionally biased region" description="Basic residues" evidence="1">
    <location>
        <begin position="276"/>
        <end position="288"/>
    </location>
</feature>
<feature type="compositionally biased region" description="Low complexity" evidence="1">
    <location>
        <begin position="219"/>
        <end position="230"/>
    </location>
</feature>
<feature type="compositionally biased region" description="Basic residues" evidence="1">
    <location>
        <begin position="319"/>
        <end position="348"/>
    </location>
</feature>
<sequence length="382" mass="42088">EHRESRRERASGLRTGRGLERRYGGDGRLYSTWREPASRYGRAARRHNGGGEHGAAPGPGGGRGGRRANVAAPLPGRVYRARGAQGELEDLRRGGEEAGRAPGPHAARGAAGTREDLAVPHPGGRDERGYLRHERAQPGAGGGHGGHPHLLRGGRLPVYRRDPPPQQADRRGPLPRDGGLRDGHRAGPGPLGPHDPDGCAALYARGRYDAHRLDDEAPARQVRLQRPPRLLRARGPEEDSGQELGHPEDPDDRRRSPAALDPQPRHPAHRQPASKTRARLRRGRRRRDDRRGDREGRARDAGGGRPRAGPHRPGLPWPHHPKVRRRSRGCRHYLRGFRRGARHGRGRLRAVPVAERPDTAHQPRPHRHEAGLRPSGPSREGL</sequence>
<reference evidence="2" key="1">
    <citation type="submission" date="2020-02" db="EMBL/GenBank/DDBJ databases">
        <authorList>
            <person name="Meier V. D."/>
        </authorList>
    </citation>
    <scope>NUCLEOTIDE SEQUENCE</scope>
    <source>
        <strain evidence="2">AVDCRST_MAG78</strain>
    </source>
</reference>
<dbReference type="EMBL" id="CADCVB010000164">
    <property type="protein sequence ID" value="CAA9441041.1"/>
    <property type="molecule type" value="Genomic_DNA"/>
</dbReference>
<feature type="compositionally biased region" description="Basic and acidic residues" evidence="1">
    <location>
        <begin position="1"/>
        <end position="25"/>
    </location>
</feature>
<feature type="compositionally biased region" description="Gly residues" evidence="1">
    <location>
        <begin position="51"/>
        <end position="63"/>
    </location>
</feature>
<keyword evidence="2" id="KW-0378">Hydrolase</keyword>
<feature type="compositionally biased region" description="Basic and acidic residues" evidence="1">
    <location>
        <begin position="206"/>
        <end position="218"/>
    </location>
</feature>
<organism evidence="2">
    <name type="scientific">uncultured Rubrobacteraceae bacterium</name>
    <dbReference type="NCBI Taxonomy" id="349277"/>
    <lineage>
        <taxon>Bacteria</taxon>
        <taxon>Bacillati</taxon>
        <taxon>Actinomycetota</taxon>
        <taxon>Rubrobacteria</taxon>
        <taxon>Rubrobacterales</taxon>
        <taxon>Rubrobacteraceae</taxon>
        <taxon>environmental samples</taxon>
    </lineage>
</organism>
<feature type="compositionally biased region" description="Basic and acidic residues" evidence="1">
    <location>
        <begin position="89"/>
        <end position="99"/>
    </location>
</feature>
<evidence type="ECO:0000256" key="1">
    <source>
        <dbReference type="SAM" id="MobiDB-lite"/>
    </source>
</evidence>
<accession>A0A6J4QEV1</accession>
<feature type="compositionally biased region" description="Basic and acidic residues" evidence="1">
    <location>
        <begin position="159"/>
        <end position="185"/>
    </location>
</feature>
<evidence type="ECO:0000313" key="2">
    <source>
        <dbReference type="EMBL" id="CAA9441041.1"/>
    </source>
</evidence>
<dbReference type="EC" id="3.6.4.12" evidence="2"/>